<dbReference type="GO" id="GO:0003885">
    <property type="term" value="F:D-arabinono-1,4-lactone oxidase activity"/>
    <property type="evidence" value="ECO:0007669"/>
    <property type="project" value="UniProtKB-EC"/>
</dbReference>
<dbReference type="AlphaFoldDB" id="A0A2A9NAA0"/>
<accession>A0A2A9NAA0</accession>
<dbReference type="Gene3D" id="1.10.45.10">
    <property type="entry name" value="Vanillyl-alcohol Oxidase, Chain A, domain 4"/>
    <property type="match status" value="1"/>
</dbReference>
<dbReference type="Gene3D" id="3.30.70.2520">
    <property type="match status" value="1"/>
</dbReference>
<dbReference type="STRING" id="703135.A0A2A9NAA0"/>
<gene>
    <name evidence="6" type="ORF">AMATHDRAFT_168258</name>
</gene>
<dbReference type="InterPro" id="IPR006094">
    <property type="entry name" value="Oxid_FAD_bind_N"/>
</dbReference>
<keyword evidence="7" id="KW-1185">Reference proteome</keyword>
<organism evidence="6 7">
    <name type="scientific">Amanita thiersii Skay4041</name>
    <dbReference type="NCBI Taxonomy" id="703135"/>
    <lineage>
        <taxon>Eukaryota</taxon>
        <taxon>Fungi</taxon>
        <taxon>Dikarya</taxon>
        <taxon>Basidiomycota</taxon>
        <taxon>Agaricomycotina</taxon>
        <taxon>Agaricomycetes</taxon>
        <taxon>Agaricomycetidae</taxon>
        <taxon>Agaricales</taxon>
        <taxon>Pluteineae</taxon>
        <taxon>Amanitaceae</taxon>
        <taxon>Amanita</taxon>
    </lineage>
</organism>
<dbReference type="UniPathway" id="UPA00771">
    <property type="reaction ID" value="UER00766"/>
</dbReference>
<dbReference type="InterPro" id="IPR016171">
    <property type="entry name" value="Vanillyl_alc_oxidase_C-sub2"/>
</dbReference>
<comment type="pathway">
    <text evidence="1">Cofactor biosynthesis; D-erythroascorbate biosynthesis; dehydro-D-arabinono-1,4-lactone from D-arabinose: step 2/2.</text>
</comment>
<evidence type="ECO:0000313" key="7">
    <source>
        <dbReference type="Proteomes" id="UP000242287"/>
    </source>
</evidence>
<evidence type="ECO:0000259" key="5">
    <source>
        <dbReference type="PROSITE" id="PS51387"/>
    </source>
</evidence>
<evidence type="ECO:0000256" key="4">
    <source>
        <dbReference type="ARBA" id="ARBA00033418"/>
    </source>
</evidence>
<dbReference type="InterPro" id="IPR016169">
    <property type="entry name" value="FAD-bd_PCMH_sub2"/>
</dbReference>
<evidence type="ECO:0000256" key="2">
    <source>
        <dbReference type="ARBA" id="ARBA00013136"/>
    </source>
</evidence>
<dbReference type="Gene3D" id="3.30.465.10">
    <property type="match status" value="1"/>
</dbReference>
<dbReference type="PANTHER" id="PTHR43762">
    <property type="entry name" value="L-GULONOLACTONE OXIDASE"/>
    <property type="match status" value="1"/>
</dbReference>
<feature type="non-terminal residue" evidence="6">
    <location>
        <position position="1"/>
    </location>
</feature>
<feature type="domain" description="FAD-binding PCMH-type" evidence="5">
    <location>
        <begin position="1"/>
        <end position="111"/>
    </location>
</feature>
<dbReference type="InterPro" id="IPR007173">
    <property type="entry name" value="ALO_C"/>
</dbReference>
<dbReference type="GO" id="GO:0071949">
    <property type="term" value="F:FAD binding"/>
    <property type="evidence" value="ECO:0007669"/>
    <property type="project" value="InterPro"/>
</dbReference>
<name>A0A2A9NAA0_9AGAR</name>
<reference evidence="6 7" key="1">
    <citation type="submission" date="2014-02" db="EMBL/GenBank/DDBJ databases">
        <title>Transposable element dynamics among asymbiotic and ectomycorrhizal Amanita fungi.</title>
        <authorList>
            <consortium name="DOE Joint Genome Institute"/>
            <person name="Hess J."/>
            <person name="Skrede I."/>
            <person name="Wolfe B."/>
            <person name="LaButti K."/>
            <person name="Ohm R.A."/>
            <person name="Grigoriev I.V."/>
            <person name="Pringle A."/>
        </authorList>
    </citation>
    <scope>NUCLEOTIDE SEQUENCE [LARGE SCALE GENOMIC DNA]</scope>
    <source>
        <strain evidence="6 7">SKay4041</strain>
    </source>
</reference>
<proteinExistence type="predicted"/>
<dbReference type="Pfam" id="PF01565">
    <property type="entry name" value="FAD_binding_4"/>
    <property type="match status" value="1"/>
</dbReference>
<dbReference type="EC" id="1.1.3.37" evidence="2"/>
<keyword evidence="3" id="KW-0560">Oxidoreductase</keyword>
<dbReference type="Pfam" id="PF04030">
    <property type="entry name" value="ALO"/>
    <property type="match status" value="1"/>
</dbReference>
<protein>
    <recommendedName>
        <fullName evidence="2">D-arabinono-1,4-lactone oxidase</fullName>
        <ecNumber evidence="2">1.1.3.37</ecNumber>
    </recommendedName>
    <alternativeName>
        <fullName evidence="4">L-galactono-gamma-lactone oxidase</fullName>
    </alternativeName>
</protein>
<sequence>KINPEKRYVIAQGGITLYELHAELAKHNLAMICIGSISDQTLAGVISTASHGSGVHYGVISTQVMAITLLLADGSYVTCSRSDHSDLFMATLCGLGATGLILSIQLEVEPAFHLKEIQESQPFDVVMKEFDGLAASAEHVRFWWFPSKDVIRCSYSDRTQEPKNPAGSWWWHSLLGHHLMQLLLFLGRFFLALNTVAANFACWLISGKSVGIDDGHRIFNVDCRYPQFTMEWAIPFDNAKSCIEDLRSWLKREYDDPYGLRPHFPIEIRFSSADDIWLSPSFGQRTCWIGIVQYKPFGYNVPYRKLFHGFETIMSRHQGRPHWAKAHHLQSGNLRKLYPHFDDFVRTLEKYDSYGLFRSEYIQRHIFGMPINGRFFKLRR</sequence>
<evidence type="ECO:0000256" key="1">
    <source>
        <dbReference type="ARBA" id="ARBA00005083"/>
    </source>
</evidence>
<evidence type="ECO:0000256" key="3">
    <source>
        <dbReference type="ARBA" id="ARBA00023002"/>
    </source>
</evidence>
<dbReference type="PROSITE" id="PS51387">
    <property type="entry name" value="FAD_PCMH"/>
    <property type="match status" value="1"/>
</dbReference>
<dbReference type="GO" id="GO:0005739">
    <property type="term" value="C:mitochondrion"/>
    <property type="evidence" value="ECO:0007669"/>
    <property type="project" value="TreeGrafter"/>
</dbReference>
<evidence type="ECO:0000313" key="6">
    <source>
        <dbReference type="EMBL" id="PFH44640.1"/>
    </source>
</evidence>
<dbReference type="PANTHER" id="PTHR43762:SF1">
    <property type="entry name" value="D-ARABINONO-1,4-LACTONE OXIDASE"/>
    <property type="match status" value="1"/>
</dbReference>
<dbReference type="InterPro" id="IPR036318">
    <property type="entry name" value="FAD-bd_PCMH-like_sf"/>
</dbReference>
<dbReference type="InterPro" id="IPR016166">
    <property type="entry name" value="FAD-bd_PCMH"/>
</dbReference>
<dbReference type="SUPFAM" id="SSF56176">
    <property type="entry name" value="FAD-binding/transporter-associated domain-like"/>
    <property type="match status" value="1"/>
</dbReference>
<dbReference type="EMBL" id="KZ303141">
    <property type="protein sequence ID" value="PFH44640.1"/>
    <property type="molecule type" value="Genomic_DNA"/>
</dbReference>
<dbReference type="GO" id="GO:0016020">
    <property type="term" value="C:membrane"/>
    <property type="evidence" value="ECO:0007669"/>
    <property type="project" value="InterPro"/>
</dbReference>
<dbReference type="InterPro" id="IPR010031">
    <property type="entry name" value="FAD_lactone_oxidase-like"/>
</dbReference>
<dbReference type="PIRSF" id="PIRSF000136">
    <property type="entry name" value="LGO_GLO"/>
    <property type="match status" value="1"/>
</dbReference>
<dbReference type="Proteomes" id="UP000242287">
    <property type="component" value="Unassembled WGS sequence"/>
</dbReference>
<dbReference type="OrthoDB" id="610608at2759"/>